<feature type="transmembrane region" description="Helical" evidence="2">
    <location>
        <begin position="796"/>
        <end position="815"/>
    </location>
</feature>
<name>A0A9X2S467_9FIRM</name>
<keyword evidence="1" id="KW-0175">Coiled coil</keyword>
<reference evidence="3" key="1">
    <citation type="submission" date="2022-07" db="EMBL/GenBank/DDBJ databases">
        <title>Enhanced cultured diversity of the mouse gut microbiota enables custom-made synthetic communities.</title>
        <authorList>
            <person name="Afrizal A."/>
        </authorList>
    </citation>
    <scope>NUCLEOTIDE SEQUENCE</scope>
    <source>
        <strain evidence="3">DSM 29482</strain>
    </source>
</reference>
<dbReference type="Gene3D" id="1.20.120.20">
    <property type="entry name" value="Apolipoprotein"/>
    <property type="match status" value="1"/>
</dbReference>
<keyword evidence="2" id="KW-0472">Membrane</keyword>
<evidence type="ECO:0000256" key="2">
    <source>
        <dbReference type="SAM" id="Phobius"/>
    </source>
</evidence>
<evidence type="ECO:0000313" key="4">
    <source>
        <dbReference type="Proteomes" id="UP001142078"/>
    </source>
</evidence>
<organism evidence="3 4">
    <name type="scientific">Anaerosalibacter massiliensis</name>
    <dbReference type="NCBI Taxonomy" id="1347392"/>
    <lineage>
        <taxon>Bacteria</taxon>
        <taxon>Bacillati</taxon>
        <taxon>Bacillota</taxon>
        <taxon>Tissierellia</taxon>
        <taxon>Tissierellales</taxon>
        <taxon>Sporanaerobacteraceae</taxon>
        <taxon>Anaerosalibacter</taxon>
    </lineage>
</organism>
<keyword evidence="2" id="KW-0812">Transmembrane</keyword>
<dbReference type="AlphaFoldDB" id="A0A9X2S467"/>
<sequence>MADGVTAVGTIELDVEFSDASISKEMEKLDKVISGSDLTAGFKNSIDGLVKGLNDFVKKDITNLTNSIKESMDELAELNKPLEVDTSQTENKLLSMFRRINIFARESVDKTTNDIRNFGQVGAESGNQAAKGIKQLKSELKETEDQINKTKDAIERLSYGKQYSGDNEGQISSSKYDAAISKQEKQLAGLESKASTLKQEITQLGNETESSGRKLGFFGRKNDEAGNSAEKASLKTRLFGNEMKNTSSKANGLASVINRSFKSILRRLFIYNVIMKGIRGVMDYMWAAMQTNAQFVASLNQIRTNLIVAFQPIFEFVLPALNALMHGIAVVTTYIATAISALFGKTYKQSFNAAKGMNQAMKSIGGVGKATEKTGKKAKKAGKAAKKAGEEAKKALAPLDEINQLDLGKDKGTGADDIPDIPSPGGGGGGAPGFEMTMPDMSAIDMTGIDKFKEIMSKIFEPFKLAWENEGQATIDAMKYAFGEIKELVKSIGASWLEVWTNGTGQELLESMLRILQLIFNIIGDTARATREAWDENERGTQLIQEFHNMLINILHLIESIGNSWRNAWNNGTGKEIMANILEILTNIVGVIGDIARSFETAWNTAGIGNAIMQHIQNIINHILELVNRLTGAFREVWGEVGDTLARVFLDTLRNILGVLDHLGEKLVWVWDHGGEHLFKGFLKLASKVLELAGYVINELIMPLAHGFIEIAGPAVAGLMDAIGYLLDIFTELIDWLLGDGKPVLDTIITVLKDMAIAFGIVKGAILAKNAVLAIYTGVLGVAKIAVTGFKIAMTAITSPMGLAVIAVMGIIAALRHMGVTFDDVKKGVKKFVKAVVAPFEWLYDVLVGHSIVPDLMDGIDGCFGGMFKKVTDTTGNLVNKVVGFFSSLKESSKNIWNKIADFMTNPIGKAKEGISSKVSSLKTSVTNKWGQIKSGISSTRRNLINAMMSPFKAADKDINGVVKNAKNWGKNLISNFTDGIHSMRRKVKDAVSSVASTVSDFLGFHSPAKKGPGAEADKWMPNLMGMLADGIEDNIYEVSAAVNMTAGSLEGVQNSSNSDNLANTISSAILGSAQNTEGGDTTIIVKIGEDTLAEKVASEINRKSRSSGEAIIEI</sequence>
<feature type="coiled-coil region" evidence="1">
    <location>
        <begin position="126"/>
        <end position="153"/>
    </location>
</feature>
<keyword evidence="4" id="KW-1185">Reference proteome</keyword>
<dbReference type="EMBL" id="JANJZL010000002">
    <property type="protein sequence ID" value="MCR2043183.1"/>
    <property type="molecule type" value="Genomic_DNA"/>
</dbReference>
<proteinExistence type="predicted"/>
<keyword evidence="2" id="KW-1133">Transmembrane helix</keyword>
<protein>
    <submittedName>
        <fullName evidence="3">Uncharacterized protein</fullName>
    </submittedName>
</protein>
<dbReference type="RefSeq" id="WP_257490150.1">
    <property type="nucleotide sequence ID" value="NZ_JANJZL010000002.1"/>
</dbReference>
<feature type="coiled-coil region" evidence="1">
    <location>
        <begin position="180"/>
        <end position="207"/>
    </location>
</feature>
<evidence type="ECO:0000256" key="1">
    <source>
        <dbReference type="SAM" id="Coils"/>
    </source>
</evidence>
<gene>
    <name evidence="3" type="ORF">NSA23_03530</name>
</gene>
<comment type="caution">
    <text evidence="3">The sequence shown here is derived from an EMBL/GenBank/DDBJ whole genome shotgun (WGS) entry which is preliminary data.</text>
</comment>
<dbReference type="Proteomes" id="UP001142078">
    <property type="component" value="Unassembled WGS sequence"/>
</dbReference>
<evidence type="ECO:0000313" key="3">
    <source>
        <dbReference type="EMBL" id="MCR2043183.1"/>
    </source>
</evidence>
<accession>A0A9X2S467</accession>